<feature type="active site" description="Proton acceptor" evidence="4">
    <location>
        <position position="210"/>
    </location>
</feature>
<evidence type="ECO:0000313" key="7">
    <source>
        <dbReference type="Proteomes" id="UP000002384"/>
    </source>
</evidence>
<evidence type="ECO:0000259" key="5">
    <source>
        <dbReference type="PROSITE" id="PS51635"/>
    </source>
</evidence>
<organism evidence="6 7">
    <name type="scientific">Gloeothece citriformis (strain PCC 7424)</name>
    <name type="common">Cyanothece sp. (strain PCC 7424)</name>
    <dbReference type="NCBI Taxonomy" id="65393"/>
    <lineage>
        <taxon>Bacteria</taxon>
        <taxon>Bacillati</taxon>
        <taxon>Cyanobacteriota</taxon>
        <taxon>Cyanophyceae</taxon>
        <taxon>Oscillatoriophycideae</taxon>
        <taxon>Chroococcales</taxon>
        <taxon>Aphanothecaceae</taxon>
        <taxon>Gloeothece</taxon>
        <taxon>Gloeothece citriformis</taxon>
    </lineage>
</organism>
<dbReference type="Proteomes" id="UP000002384">
    <property type="component" value="Chromosome"/>
</dbReference>
<dbReference type="OrthoDB" id="9807112at2"/>
<accession>B7K8M7</accession>
<protein>
    <submittedName>
        <fullName evidence="6">Patatin</fullName>
    </submittedName>
</protein>
<keyword evidence="3 4" id="KW-0443">Lipid metabolism</keyword>
<dbReference type="AlphaFoldDB" id="B7K8M7"/>
<dbReference type="GO" id="GO:0016787">
    <property type="term" value="F:hydrolase activity"/>
    <property type="evidence" value="ECO:0007669"/>
    <property type="project" value="UniProtKB-UniRule"/>
</dbReference>
<keyword evidence="1 4" id="KW-0378">Hydrolase</keyword>
<feature type="domain" description="PNPLA" evidence="5">
    <location>
        <begin position="8"/>
        <end position="223"/>
    </location>
</feature>
<dbReference type="Pfam" id="PF01734">
    <property type="entry name" value="Patatin"/>
    <property type="match status" value="1"/>
</dbReference>
<dbReference type="HOGENOM" id="CLU_040292_1_0_3"/>
<sequence length="356" mass="40015">MNKTKIAIACQGGGSQTAFTAGVLRTFFKNKLHHQKQIVSLSGTSGGAVCASLAWYGLLKMAQGDTTPIEDRIGEFWQELTAQSPLEIFFDKFWVESIRIADRGFFPRYEMSPSSPVSSYLATRVASFLPRNRFTNFKGILEDFINFEELETLIKPDSPALLIGAANVLKGDLKTFSSYLGEMCVEAILASAAVPSLFPAVKVGEDYYWDGLFSDNPPLDELIRPKFVGMENIPDEIWIIQINPLTRKTVPTTPEDITDRRNEMVGNVSLLQDLEKLKLINEIIELQGFSESFLVEVGYARSKPFKIHIIEMSEALQERLDYASKLSRDPYHIKELMEDGKKQAEKFLETMAESVS</sequence>
<keyword evidence="2 4" id="KW-0442">Lipid degradation</keyword>
<dbReference type="STRING" id="65393.PCC7424_2818"/>
<dbReference type="PROSITE" id="PS51635">
    <property type="entry name" value="PNPLA"/>
    <property type="match status" value="1"/>
</dbReference>
<dbReference type="SUPFAM" id="SSF52151">
    <property type="entry name" value="FabD/lysophospholipase-like"/>
    <property type="match status" value="1"/>
</dbReference>
<evidence type="ECO:0000256" key="4">
    <source>
        <dbReference type="PROSITE-ProRule" id="PRU01161"/>
    </source>
</evidence>
<reference evidence="7" key="1">
    <citation type="journal article" date="2011" name="MBio">
        <title>Novel metabolic attributes of the genus Cyanothece, comprising a group of unicellular nitrogen-fixing Cyanobacteria.</title>
        <authorList>
            <person name="Bandyopadhyay A."/>
            <person name="Elvitigala T."/>
            <person name="Welsh E."/>
            <person name="Stockel J."/>
            <person name="Liberton M."/>
            <person name="Min H."/>
            <person name="Sherman L.A."/>
            <person name="Pakrasi H.B."/>
        </authorList>
    </citation>
    <scope>NUCLEOTIDE SEQUENCE [LARGE SCALE GENOMIC DNA]</scope>
    <source>
        <strain evidence="7">PCC 7424</strain>
    </source>
</reference>
<feature type="short sequence motif" description="GXSXG" evidence="4">
    <location>
        <begin position="43"/>
        <end position="47"/>
    </location>
</feature>
<evidence type="ECO:0000313" key="6">
    <source>
        <dbReference type="EMBL" id="ACK71225.1"/>
    </source>
</evidence>
<dbReference type="Gene3D" id="3.40.1090.10">
    <property type="entry name" value="Cytosolic phospholipase A2 catalytic domain"/>
    <property type="match status" value="2"/>
</dbReference>
<evidence type="ECO:0000256" key="3">
    <source>
        <dbReference type="ARBA" id="ARBA00023098"/>
    </source>
</evidence>
<dbReference type="RefSeq" id="WP_015954825.1">
    <property type="nucleotide sequence ID" value="NC_011729.1"/>
</dbReference>
<dbReference type="GO" id="GO:0016042">
    <property type="term" value="P:lipid catabolic process"/>
    <property type="evidence" value="ECO:0007669"/>
    <property type="project" value="UniProtKB-UniRule"/>
</dbReference>
<dbReference type="eggNOG" id="COG1752">
    <property type="taxonomic scope" value="Bacteria"/>
</dbReference>
<proteinExistence type="predicted"/>
<dbReference type="InterPro" id="IPR002641">
    <property type="entry name" value="PNPLA_dom"/>
</dbReference>
<feature type="active site" description="Nucleophile" evidence="4">
    <location>
        <position position="45"/>
    </location>
</feature>
<evidence type="ECO:0000256" key="1">
    <source>
        <dbReference type="ARBA" id="ARBA00022801"/>
    </source>
</evidence>
<dbReference type="InterPro" id="IPR050301">
    <property type="entry name" value="NTE"/>
</dbReference>
<dbReference type="InterPro" id="IPR016035">
    <property type="entry name" value="Acyl_Trfase/lysoPLipase"/>
</dbReference>
<keyword evidence="7" id="KW-1185">Reference proteome</keyword>
<dbReference type="PANTHER" id="PTHR14226">
    <property type="entry name" value="NEUROPATHY TARGET ESTERASE/SWISS CHEESE D.MELANOGASTER"/>
    <property type="match status" value="1"/>
</dbReference>
<name>B7K8M7_GLOC7</name>
<gene>
    <name evidence="6" type="ordered locus">PCC7424_2818</name>
</gene>
<comment type="caution">
    <text evidence="4">Lacks conserved residue(s) required for the propagation of feature annotation.</text>
</comment>
<evidence type="ECO:0000256" key="2">
    <source>
        <dbReference type="ARBA" id="ARBA00022963"/>
    </source>
</evidence>
<dbReference type="KEGG" id="cyc:PCC7424_2818"/>
<dbReference type="PANTHER" id="PTHR14226:SF78">
    <property type="entry name" value="SLR0060 PROTEIN"/>
    <property type="match status" value="1"/>
</dbReference>
<dbReference type="EMBL" id="CP001291">
    <property type="protein sequence ID" value="ACK71225.1"/>
    <property type="molecule type" value="Genomic_DNA"/>
</dbReference>